<dbReference type="RefSeq" id="WP_259861681.1">
    <property type="nucleotide sequence ID" value="NZ_BAAAST010000019.1"/>
</dbReference>
<dbReference type="SUPFAM" id="SSF51126">
    <property type="entry name" value="Pectin lyase-like"/>
    <property type="match status" value="1"/>
</dbReference>
<keyword evidence="3" id="KW-1185">Reference proteome</keyword>
<evidence type="ECO:0000313" key="2">
    <source>
        <dbReference type="EMBL" id="UWP83872.1"/>
    </source>
</evidence>
<feature type="compositionally biased region" description="Low complexity" evidence="1">
    <location>
        <begin position="90"/>
        <end position="121"/>
    </location>
</feature>
<gene>
    <name evidence="2" type="ORF">Dfulv_06335</name>
</gene>
<evidence type="ECO:0000256" key="1">
    <source>
        <dbReference type="SAM" id="MobiDB-lite"/>
    </source>
</evidence>
<proteinExistence type="predicted"/>
<dbReference type="EMBL" id="CP073720">
    <property type="protein sequence ID" value="UWP83872.1"/>
    <property type="molecule type" value="Genomic_DNA"/>
</dbReference>
<dbReference type="InterPro" id="IPR006626">
    <property type="entry name" value="PbH1"/>
</dbReference>
<dbReference type="SMART" id="SM00710">
    <property type="entry name" value="PbH1"/>
    <property type="match status" value="5"/>
</dbReference>
<organism evidence="2 3">
    <name type="scientific">Dactylosporangium fulvum</name>
    <dbReference type="NCBI Taxonomy" id="53359"/>
    <lineage>
        <taxon>Bacteria</taxon>
        <taxon>Bacillati</taxon>
        <taxon>Actinomycetota</taxon>
        <taxon>Actinomycetes</taxon>
        <taxon>Micromonosporales</taxon>
        <taxon>Micromonosporaceae</taxon>
        <taxon>Dactylosporangium</taxon>
    </lineage>
</organism>
<reference evidence="2" key="2">
    <citation type="submission" date="2022-09" db="EMBL/GenBank/DDBJ databases">
        <title>Biosynthetic gene clusters of Dactylosporangioum fulvum.</title>
        <authorList>
            <person name="Caradec T."/>
        </authorList>
    </citation>
    <scope>NUCLEOTIDE SEQUENCE</scope>
    <source>
        <strain evidence="2">NRRL B-16292</strain>
    </source>
</reference>
<name>A0ABY5W1H2_9ACTN</name>
<feature type="region of interest" description="Disordered" evidence="1">
    <location>
        <begin position="71"/>
        <end position="150"/>
    </location>
</feature>
<feature type="region of interest" description="Disordered" evidence="1">
    <location>
        <begin position="1"/>
        <end position="37"/>
    </location>
</feature>
<dbReference type="InterPro" id="IPR011050">
    <property type="entry name" value="Pectin_lyase_fold/virulence"/>
</dbReference>
<evidence type="ECO:0008006" key="4">
    <source>
        <dbReference type="Google" id="ProtNLM"/>
    </source>
</evidence>
<dbReference type="Proteomes" id="UP001059617">
    <property type="component" value="Chromosome"/>
</dbReference>
<accession>A0ABY5W1H2</accession>
<evidence type="ECO:0000313" key="3">
    <source>
        <dbReference type="Proteomes" id="UP001059617"/>
    </source>
</evidence>
<protein>
    <recommendedName>
        <fullName evidence="4">Right handed beta helix domain-containing protein</fullName>
    </recommendedName>
</protein>
<sequence length="393" mass="40727">MNPHNSSNDLAGGLPNPTADDSPLHSTQVSSHSTVGRSALRRTSVGIVAAALLATGGLTACKNLPDTGALPGASESTGADPSASAGLGGPSVAPVTSASPSGSPSGSASPSPTKSTTPTKPAGGGNPTYTVAGFPAAHNTGYPQGLPGDTRKKVTLTPYTGPMTITVNGTVIDGKDINGHLEIKAKNVTIRNSRIRVANVQAVTATADDANLRIEDTEIDGQGKDASAGGIALIGRTGFTLLRVNAHGSGDILRIDGRGTVQDSWLHDPKGTGSSQHNDVIQSTNAKYIRILHNRLENQHTQTSCILLKADLGPISDVVVDSNLMNGGGYSFYWYDANYKITNGKVTNNKFMRASGGGFWPKGGYYGPQAMQASTLPEWSNNTWNDNGQQINR</sequence>
<reference evidence="2" key="1">
    <citation type="submission" date="2021-04" db="EMBL/GenBank/DDBJ databases">
        <authorList>
            <person name="Hartkoorn R.C."/>
            <person name="Beaudoing E."/>
            <person name="Hot D."/>
        </authorList>
    </citation>
    <scope>NUCLEOTIDE SEQUENCE</scope>
    <source>
        <strain evidence="2">NRRL B-16292</strain>
    </source>
</reference>
<feature type="compositionally biased region" description="Polar residues" evidence="1">
    <location>
        <begin position="24"/>
        <end position="36"/>
    </location>
</feature>